<sequence>MAKTSKNQVSKLKHIRAGLAIYQTGRSPFWQLRIWDNVSKKYIRRSTKETSRLDAIEAATEFADSNRRKADPNQAVNKDRSFEAYAKKFDAFNKAKNGNSRSYSDGRKILFRESDGLISYFGKHDVGKITSGVMRDFLVHLDSQWTCRAFVPPQVLV</sequence>
<comment type="caution">
    <text evidence="1">The sequence shown here is derived from an EMBL/GenBank/DDBJ whole genome shotgun (WGS) entry which is preliminary data.</text>
</comment>
<dbReference type="AlphaFoldDB" id="A0A6L6WMM2"/>
<keyword evidence="2" id="KW-1185">Reference proteome</keyword>
<accession>A0A6L6WMM2</accession>
<protein>
    <submittedName>
        <fullName evidence="1">Uncharacterized protein</fullName>
    </submittedName>
</protein>
<proteinExistence type="predicted"/>
<dbReference type="Proteomes" id="UP000478892">
    <property type="component" value="Unassembled WGS sequence"/>
</dbReference>
<organism evidence="1 2">
    <name type="scientific">Parasedimentitalea huanghaiensis</name>
    <dbReference type="NCBI Taxonomy" id="2682100"/>
    <lineage>
        <taxon>Bacteria</taxon>
        <taxon>Pseudomonadati</taxon>
        <taxon>Pseudomonadota</taxon>
        <taxon>Alphaproteobacteria</taxon>
        <taxon>Rhodobacterales</taxon>
        <taxon>Paracoccaceae</taxon>
        <taxon>Parasedimentitalea</taxon>
    </lineage>
</organism>
<dbReference type="EMBL" id="WQLV01000009">
    <property type="protein sequence ID" value="MVO17237.1"/>
    <property type="molecule type" value="Genomic_DNA"/>
</dbReference>
<name>A0A6L6WMM2_9RHOB</name>
<evidence type="ECO:0000313" key="2">
    <source>
        <dbReference type="Proteomes" id="UP000478892"/>
    </source>
</evidence>
<gene>
    <name evidence="1" type="ORF">GO984_15600</name>
</gene>
<reference evidence="1 2" key="1">
    <citation type="submission" date="2019-12" db="EMBL/GenBank/DDBJ databases">
        <authorList>
            <person name="Zhang Y.-J."/>
        </authorList>
    </citation>
    <scope>NUCLEOTIDE SEQUENCE [LARGE SCALE GENOMIC DNA]</scope>
    <source>
        <strain evidence="1 2">CY05</strain>
    </source>
</reference>
<evidence type="ECO:0000313" key="1">
    <source>
        <dbReference type="EMBL" id="MVO17237.1"/>
    </source>
</evidence>